<keyword evidence="1" id="KW-0175">Coiled coil</keyword>
<dbReference type="RefSeq" id="WP_284387825.1">
    <property type="nucleotide sequence ID" value="NZ_BSNK01000001.1"/>
</dbReference>
<sequence>MSGGNRKNRIGFLLRRKFPFHYPAYEYEGALPETVTPKLVKIAKIRETLFPKGLREESRTAKPQDDEAASQYTAEVRRLEELTDDEVWELSAAESVKLQEEYDSTLWFNRTIYKPDFEHWAQKGSWRIDEACLLSINRDPDRIKVTDLENERTKSSTAKTFFRRRDIAVRAVQNGQLTAVPVTSEFIAWSNRMNWSLPLEMQEAVESLGYVIADWHSLYRDLQDRYDCAVTQIRNEQKGEVNKLLEQIDQLRSEQSKAAQVDGDREVREANPLHHNTKAALLKIIYILTRKGDYQFERRTKVDPTAKNEDLSVANAITSDLLRLGVSINPRTVQTYLVEAEESVSDQLA</sequence>
<name>A0ABQ5V606_9PROT</name>
<dbReference type="EMBL" id="BSNK01000001">
    <property type="protein sequence ID" value="GLQ22939.1"/>
    <property type="molecule type" value="Genomic_DNA"/>
</dbReference>
<gene>
    <name evidence="2" type="ORF">GCM10007853_08130</name>
</gene>
<reference evidence="2" key="1">
    <citation type="journal article" date="2014" name="Int. J. Syst. Evol. Microbiol.">
        <title>Complete genome of a new Firmicutes species belonging to the dominant human colonic microbiota ('Ruminococcus bicirculans') reveals two chromosomes and a selective capacity to utilize plant glucans.</title>
        <authorList>
            <consortium name="NISC Comparative Sequencing Program"/>
            <person name="Wegmann U."/>
            <person name="Louis P."/>
            <person name="Goesmann A."/>
            <person name="Henrissat B."/>
            <person name="Duncan S.H."/>
            <person name="Flint H.J."/>
        </authorList>
    </citation>
    <scope>NUCLEOTIDE SEQUENCE</scope>
    <source>
        <strain evidence="2">NBRC 108219</strain>
    </source>
</reference>
<comment type="caution">
    <text evidence="2">The sequence shown here is derived from an EMBL/GenBank/DDBJ whole genome shotgun (WGS) entry which is preliminary data.</text>
</comment>
<keyword evidence="3" id="KW-1185">Reference proteome</keyword>
<proteinExistence type="predicted"/>
<evidence type="ECO:0000313" key="2">
    <source>
        <dbReference type="EMBL" id="GLQ22939.1"/>
    </source>
</evidence>
<organism evidence="2 3">
    <name type="scientific">Algimonas ampicilliniresistens</name>
    <dbReference type="NCBI Taxonomy" id="1298735"/>
    <lineage>
        <taxon>Bacteria</taxon>
        <taxon>Pseudomonadati</taxon>
        <taxon>Pseudomonadota</taxon>
        <taxon>Alphaproteobacteria</taxon>
        <taxon>Maricaulales</taxon>
        <taxon>Robiginitomaculaceae</taxon>
        <taxon>Algimonas</taxon>
    </lineage>
</organism>
<accession>A0ABQ5V606</accession>
<feature type="coiled-coil region" evidence="1">
    <location>
        <begin position="234"/>
        <end position="261"/>
    </location>
</feature>
<evidence type="ECO:0000256" key="1">
    <source>
        <dbReference type="SAM" id="Coils"/>
    </source>
</evidence>
<dbReference type="Proteomes" id="UP001161391">
    <property type="component" value="Unassembled WGS sequence"/>
</dbReference>
<protein>
    <submittedName>
        <fullName evidence="2">Uncharacterized protein</fullName>
    </submittedName>
</protein>
<reference evidence="2" key="2">
    <citation type="submission" date="2023-01" db="EMBL/GenBank/DDBJ databases">
        <title>Draft genome sequence of Algimonas ampicilliniresistens strain NBRC 108219.</title>
        <authorList>
            <person name="Sun Q."/>
            <person name="Mori K."/>
        </authorList>
    </citation>
    <scope>NUCLEOTIDE SEQUENCE</scope>
    <source>
        <strain evidence="2">NBRC 108219</strain>
    </source>
</reference>
<evidence type="ECO:0000313" key="3">
    <source>
        <dbReference type="Proteomes" id="UP001161391"/>
    </source>
</evidence>